<sequence length="1048" mass="115280">MKKSILLAVALILSFSIFSQTLSNQLLGYQEPYTQMQAQATDSAGNIYYAGTFKGALVINNQTIFTSNGGEDVFVVKTNTNGQVVWAKKVGDTGTDLFSSLVFHNGSLYMSMMIYQTTEIEDVSYNVYSSAPTSIILKIDTTSGRINWVRKNSLPFPKLMPSSDILYVYGVQNAVSAGLLYFEESLLENAASTYRAFFLYMDTAGNFKGHKLLTSSPAGPSTHTLINSAPAANNKLIFLFNTTTTQSIQLGSQIINFPIRSNYQLLIKTDTSLLDFQYKILNPNGEGYGYTLWLENTGFTMSEKGDSLFMIIAGSDNTGSYTLDGFNVPVGDQSLLLVMDTNFVTTKVKPLNIQRIGGYVLRVGLSHAAADNNYYYFRGRITGFNNALPVKGITPQTQEVDLVYGLKEKIDFAGPSKSFVIKTRKDLSESKVTWLGDHTPYESPTVTPAFFTHRKGKLYFLHLADNIWNPWVVDTSLNVLSGAMKTNADRGETTNYVKYFSDGGKAIVGLAKGRTALDIDSTNIVSNLAKSDLFFVGMNNNDQVSWYKRLYHSFANFLIQKITTRNEMIYVSFALVGPRNSGANNYIRIDTSIYFITPTPPQMTGFLIFNKTGKFKVLFLPAPFSAAPMFDVFSDGSLAVASVANSTALNLPGKSFTSASGMYVARFDTSGTLLDAVKFSSSANTSLALPTDLITDTLAKSFKILWVSNLSQAPSGNTFSFHNGISAATNYSVTNPQPASTSSKQYLLLTNTSFITMNGSATIGPLNSINRTSAQVNNKVFLLLGKSNLKDSIYFNNNLLIPDSNSNVRFILGMDTDLNYYKHRVLNSKAEIKADFAFTSLKAHNKMLYASGSNFASIKIDTVNVGYAGMTDAITVQFDTNFVAKKVFRMASPYLETMLGCDIYNDSLISFAYTSQGSPTFVSGRVAARNSSVELTDLDENAYIQTVLLKTGVVTSVDEPITIQGFKLFPNPVLANMVTVDLGNTDAGRYHWLLYNTEGRLIESNMLMWNPGQTKQIQFSNRLQAGNYVLVIKTSKQKTVKAVKLTIL</sequence>
<dbReference type="RefSeq" id="WP_182803079.1">
    <property type="nucleotide sequence ID" value="NZ_CP060007.1"/>
</dbReference>
<dbReference type="KEGG" id="lacs:H4075_00350"/>
<name>A0A7G5XGS9_9BACT</name>
<proteinExistence type="predicted"/>
<dbReference type="InterPro" id="IPR015943">
    <property type="entry name" value="WD40/YVTN_repeat-like_dom_sf"/>
</dbReference>
<accession>A0A7G5XGS9</accession>
<dbReference type="Gene3D" id="2.130.10.10">
    <property type="entry name" value="YVTN repeat-like/Quinoprotein amine dehydrogenase"/>
    <property type="match status" value="1"/>
</dbReference>
<dbReference type="NCBIfam" id="TIGR04183">
    <property type="entry name" value="Por_Secre_tail"/>
    <property type="match status" value="1"/>
</dbReference>
<dbReference type="EMBL" id="CP060007">
    <property type="protein sequence ID" value="QNA44682.1"/>
    <property type="molecule type" value="Genomic_DNA"/>
</dbReference>
<keyword evidence="1" id="KW-0732">Signal</keyword>
<feature type="chain" id="PRO_5028874336" evidence="1">
    <location>
        <begin position="20"/>
        <end position="1048"/>
    </location>
</feature>
<evidence type="ECO:0000313" key="3">
    <source>
        <dbReference type="Proteomes" id="UP000515344"/>
    </source>
</evidence>
<organism evidence="2 3">
    <name type="scientific">Lacibacter sediminis</name>
    <dbReference type="NCBI Taxonomy" id="2760713"/>
    <lineage>
        <taxon>Bacteria</taxon>
        <taxon>Pseudomonadati</taxon>
        <taxon>Bacteroidota</taxon>
        <taxon>Chitinophagia</taxon>
        <taxon>Chitinophagales</taxon>
        <taxon>Chitinophagaceae</taxon>
        <taxon>Lacibacter</taxon>
    </lineage>
</organism>
<evidence type="ECO:0000313" key="2">
    <source>
        <dbReference type="EMBL" id="QNA44682.1"/>
    </source>
</evidence>
<dbReference type="InterPro" id="IPR026444">
    <property type="entry name" value="Secre_tail"/>
</dbReference>
<gene>
    <name evidence="2" type="ORF">H4075_00350</name>
</gene>
<evidence type="ECO:0000256" key="1">
    <source>
        <dbReference type="SAM" id="SignalP"/>
    </source>
</evidence>
<dbReference type="AlphaFoldDB" id="A0A7G5XGS9"/>
<keyword evidence="3" id="KW-1185">Reference proteome</keyword>
<reference evidence="3" key="1">
    <citation type="submission" date="2020-08" db="EMBL/GenBank/DDBJ databases">
        <title>Lacibacter sp. S13-6-6 genome sequencing.</title>
        <authorList>
            <person name="Jin L."/>
        </authorList>
    </citation>
    <scope>NUCLEOTIDE SEQUENCE [LARGE SCALE GENOMIC DNA]</scope>
    <source>
        <strain evidence="3">S13-6-6</strain>
    </source>
</reference>
<dbReference type="Proteomes" id="UP000515344">
    <property type="component" value="Chromosome"/>
</dbReference>
<protein>
    <submittedName>
        <fullName evidence="2">T9SS type A sorting domain-containing protein</fullName>
    </submittedName>
</protein>
<feature type="signal peptide" evidence="1">
    <location>
        <begin position="1"/>
        <end position="19"/>
    </location>
</feature>